<sequence>MRISNKMTIKIRPMKKIAILLLAGASLFTACEIERLPYGSMASESVVDDPDGSMDALLNGCYAQMKDWSDVMHRCGEYAGDNMMIRGTSTDSFYEFISYSRTPNNGRLQTFWDNSYKVIAQSSNIIDMIDEGISEEVDSKLGECYYLRGLMYFYLCRAYGRPYYQSPDQNLGVPIVNGTPEDMNNLELPDRSTVAQTYEQAISDLKKAENLLSDEGESIRASKGAAQAMLSRVYLYMSGTWENPNTEYATLAVDYANRVIDSGYYELLDRETFMQYTTFTPEQNAETIFAVKRVASEFSGYDHYYGIGGMYANIGGMGWGEMYASAKYLTLLDETGRNDWREESRKLVDARAAFIDPQYTDEKREVFRFIKNVYSSGVHVNYNYVQAPTTHSGETVTCVDGDQTYTLTAVDAAQGIYSVDYSDGNTYTGVLDYEMRLNRAYPMFYITKASLEGEESHLHSPVISRLGEVYLNRAEAQAKLGNYPGALEDLNTIRERSIPGAGYGSLNAETAPELIEKERQLELAYQAERSYDVFRNGRSLTRRYPGPHGAMEEVLPTDYRVVYYIPQDAINSYPGTLTQNPTN</sequence>
<protein>
    <submittedName>
        <fullName evidence="8">SusD-like starch-binding protein associating with outer membrane</fullName>
    </submittedName>
</protein>
<dbReference type="Gene3D" id="1.25.40.390">
    <property type="match status" value="1"/>
</dbReference>
<evidence type="ECO:0000259" key="7">
    <source>
        <dbReference type="Pfam" id="PF14322"/>
    </source>
</evidence>
<evidence type="ECO:0000256" key="5">
    <source>
        <dbReference type="ARBA" id="ARBA00023237"/>
    </source>
</evidence>
<proteinExistence type="inferred from homology"/>
<gene>
    <name evidence="8" type="ORF">DET52_102146</name>
</gene>
<dbReference type="InterPro" id="IPR012944">
    <property type="entry name" value="SusD_RagB_dom"/>
</dbReference>
<accession>A0A4R6H871</accession>
<comment type="subcellular location">
    <subcellularLocation>
        <location evidence="1">Cell outer membrane</location>
    </subcellularLocation>
</comment>
<evidence type="ECO:0000259" key="6">
    <source>
        <dbReference type="Pfam" id="PF07980"/>
    </source>
</evidence>
<organism evidence="8 9">
    <name type="scientific">Sunxiuqinia elliptica</name>
    <dbReference type="NCBI Taxonomy" id="655355"/>
    <lineage>
        <taxon>Bacteria</taxon>
        <taxon>Pseudomonadati</taxon>
        <taxon>Bacteroidota</taxon>
        <taxon>Bacteroidia</taxon>
        <taxon>Marinilabiliales</taxon>
        <taxon>Prolixibacteraceae</taxon>
        <taxon>Sunxiuqinia</taxon>
    </lineage>
</organism>
<comment type="similarity">
    <text evidence="2">Belongs to the SusD family.</text>
</comment>
<feature type="domain" description="RagB/SusD" evidence="6">
    <location>
        <begin position="286"/>
        <end position="581"/>
    </location>
</feature>
<evidence type="ECO:0000313" key="8">
    <source>
        <dbReference type="EMBL" id="TDO03811.1"/>
    </source>
</evidence>
<evidence type="ECO:0000256" key="3">
    <source>
        <dbReference type="ARBA" id="ARBA00022729"/>
    </source>
</evidence>
<keyword evidence="4" id="KW-0472">Membrane</keyword>
<keyword evidence="3" id="KW-0732">Signal</keyword>
<dbReference type="EMBL" id="SNWI01000002">
    <property type="protein sequence ID" value="TDO03811.1"/>
    <property type="molecule type" value="Genomic_DNA"/>
</dbReference>
<dbReference type="Pfam" id="PF07980">
    <property type="entry name" value="SusD_RagB"/>
    <property type="match status" value="1"/>
</dbReference>
<feature type="domain" description="SusD-like N-terminal" evidence="7">
    <location>
        <begin position="54"/>
        <end position="235"/>
    </location>
</feature>
<comment type="caution">
    <text evidence="8">The sequence shown here is derived from an EMBL/GenBank/DDBJ whole genome shotgun (WGS) entry which is preliminary data.</text>
</comment>
<dbReference type="GO" id="GO:0009279">
    <property type="term" value="C:cell outer membrane"/>
    <property type="evidence" value="ECO:0007669"/>
    <property type="project" value="UniProtKB-SubCell"/>
</dbReference>
<evidence type="ECO:0000256" key="2">
    <source>
        <dbReference type="ARBA" id="ARBA00006275"/>
    </source>
</evidence>
<evidence type="ECO:0000313" key="9">
    <source>
        <dbReference type="Proteomes" id="UP000294848"/>
    </source>
</evidence>
<dbReference type="SUPFAM" id="SSF48452">
    <property type="entry name" value="TPR-like"/>
    <property type="match status" value="1"/>
</dbReference>
<dbReference type="AlphaFoldDB" id="A0A4R6H871"/>
<dbReference type="InterPro" id="IPR011990">
    <property type="entry name" value="TPR-like_helical_dom_sf"/>
</dbReference>
<reference evidence="8 9" key="1">
    <citation type="submission" date="2019-03" db="EMBL/GenBank/DDBJ databases">
        <title>Freshwater and sediment microbial communities from various areas in North America, analyzing microbe dynamics in response to fracking.</title>
        <authorList>
            <person name="Lamendella R."/>
        </authorList>
    </citation>
    <scope>NUCLEOTIDE SEQUENCE [LARGE SCALE GENOMIC DNA]</scope>
    <source>
        <strain evidence="8 9">114D</strain>
    </source>
</reference>
<dbReference type="Pfam" id="PF14322">
    <property type="entry name" value="SusD-like_3"/>
    <property type="match status" value="1"/>
</dbReference>
<name>A0A4R6H871_9BACT</name>
<dbReference type="PROSITE" id="PS51257">
    <property type="entry name" value="PROKAR_LIPOPROTEIN"/>
    <property type="match status" value="1"/>
</dbReference>
<dbReference type="InterPro" id="IPR033985">
    <property type="entry name" value="SusD-like_N"/>
</dbReference>
<evidence type="ECO:0000256" key="1">
    <source>
        <dbReference type="ARBA" id="ARBA00004442"/>
    </source>
</evidence>
<dbReference type="Proteomes" id="UP000294848">
    <property type="component" value="Unassembled WGS sequence"/>
</dbReference>
<keyword evidence="5" id="KW-0998">Cell outer membrane</keyword>
<evidence type="ECO:0000256" key="4">
    <source>
        <dbReference type="ARBA" id="ARBA00023136"/>
    </source>
</evidence>